<organism evidence="2 3">
    <name type="scientific">Macaca mulatta</name>
    <name type="common">Rhesus macaque</name>
    <dbReference type="NCBI Taxonomy" id="9544"/>
    <lineage>
        <taxon>Eukaryota</taxon>
        <taxon>Metazoa</taxon>
        <taxon>Chordata</taxon>
        <taxon>Craniata</taxon>
        <taxon>Vertebrata</taxon>
        <taxon>Euteleostomi</taxon>
        <taxon>Mammalia</taxon>
        <taxon>Eutheria</taxon>
        <taxon>Euarchontoglires</taxon>
        <taxon>Primates</taxon>
        <taxon>Haplorrhini</taxon>
        <taxon>Catarrhini</taxon>
        <taxon>Cercopithecidae</taxon>
        <taxon>Cercopithecinae</taxon>
        <taxon>Macaca</taxon>
    </lineage>
</organism>
<dbReference type="PRINTS" id="PR02045">
    <property type="entry name" value="F138DOMAIN"/>
</dbReference>
<reference evidence="2" key="4">
    <citation type="submission" date="2025-09" db="UniProtKB">
        <authorList>
            <consortium name="Ensembl"/>
        </authorList>
    </citation>
    <scope>IDENTIFICATION</scope>
    <source>
        <strain evidence="2">17573</strain>
    </source>
</reference>
<dbReference type="PANTHER" id="PTHR46254">
    <property type="entry name" value="PROTEIN GVQW1-RELATED"/>
    <property type="match status" value="1"/>
</dbReference>
<reference evidence="2" key="3">
    <citation type="submission" date="2025-08" db="UniProtKB">
        <authorList>
            <consortium name="Ensembl"/>
        </authorList>
    </citation>
    <scope>IDENTIFICATION</scope>
    <source>
        <strain evidence="2">17573</strain>
    </source>
</reference>
<dbReference type="Ensembl" id="ENSMMUT00000098024.1">
    <property type="protein sequence ID" value="ENSMMUP00000077728.1"/>
    <property type="gene ID" value="ENSMMUG00000063258.1"/>
</dbReference>
<evidence type="ECO:0000256" key="1">
    <source>
        <dbReference type="SAM" id="MobiDB-lite"/>
    </source>
</evidence>
<dbReference type="GeneTree" id="ENSGT00940000164709"/>
<keyword evidence="3" id="KW-1185">Reference proteome</keyword>
<sequence>MARSGSLQPPPPGFKQFCLSLLNSWDYRCPPPCPLTFVFLVEKGFHHVGQAGLKLRTSGDPPASASQSAGITGMSLYAQPCTTKLCIYLSHSSIQVAFMEHLVCVQHCCRCPVTKNEAKGRARLSGPSGLVGDRHNPGVNN</sequence>
<dbReference type="InParanoid" id="A0A5F8AIQ8"/>
<proteinExistence type="predicted"/>
<dbReference type="VEuPathDB" id="HostDB:ENSMMUG00000063258"/>
<name>A0A5F8AIQ8_MACMU</name>
<dbReference type="AlphaFoldDB" id="A0A5F8AIQ8"/>
<protein>
    <submittedName>
        <fullName evidence="2">Uncharacterized protein</fullName>
    </submittedName>
</protein>
<accession>A0A5F8AIQ8</accession>
<evidence type="ECO:0000313" key="3">
    <source>
        <dbReference type="Proteomes" id="UP000006718"/>
    </source>
</evidence>
<feature type="region of interest" description="Disordered" evidence="1">
    <location>
        <begin position="120"/>
        <end position="141"/>
    </location>
</feature>
<reference evidence="2" key="2">
    <citation type="submission" date="2019-01" db="EMBL/GenBank/DDBJ databases">
        <authorList>
            <person name="Graves T."/>
            <person name="Eichler E.E."/>
            <person name="Wilson R.K."/>
        </authorList>
    </citation>
    <scope>NUCLEOTIDE SEQUENCE [LARGE SCALE GENOMIC DNA]</scope>
    <source>
        <strain evidence="2">17573</strain>
    </source>
</reference>
<dbReference type="Proteomes" id="UP000006718">
    <property type="component" value="Chromosome 4"/>
</dbReference>
<reference evidence="3" key="1">
    <citation type="journal article" date="2007" name="Science">
        <title>Evolutionary and biomedical insights from the rhesus macaque genome.</title>
        <authorList>
            <person name="Gibbs R.A."/>
            <person name="Rogers J."/>
            <person name="Katze M.G."/>
            <person name="Bumgarner R."/>
            <person name="Weinstock G.M."/>
            <person name="Mardis E.R."/>
            <person name="Remington K.A."/>
            <person name="Strausberg R.L."/>
            <person name="Venter J.C."/>
            <person name="Wilson R.K."/>
            <person name="Batzer M.A."/>
            <person name="Bustamante C.D."/>
            <person name="Eichler E.E."/>
            <person name="Hahn M.W."/>
            <person name="Hardison R.C."/>
            <person name="Makova K.D."/>
            <person name="Miller W."/>
            <person name="Milosavljevic A."/>
            <person name="Palermo R.E."/>
            <person name="Siepel A."/>
            <person name="Sikela J.M."/>
            <person name="Attaway T."/>
            <person name="Bell S."/>
            <person name="Bernard K.E."/>
            <person name="Buhay C.J."/>
            <person name="Chandrabose M.N."/>
            <person name="Dao M."/>
            <person name="Davis C."/>
            <person name="Delehaunty K.D."/>
            <person name="Ding Y."/>
            <person name="Dinh H.H."/>
            <person name="Dugan-Rocha S."/>
            <person name="Fulton L.A."/>
            <person name="Gabisi R.A."/>
            <person name="Garner T.T."/>
            <person name="Godfrey J."/>
            <person name="Hawes A.C."/>
            <person name="Hernandez J."/>
            <person name="Hines S."/>
            <person name="Holder M."/>
            <person name="Hume J."/>
            <person name="Jhangiani S.N."/>
            <person name="Joshi V."/>
            <person name="Khan Z.M."/>
            <person name="Kirkness E.F."/>
            <person name="Cree A."/>
            <person name="Fowler R.G."/>
            <person name="Lee S."/>
            <person name="Lewis L.R."/>
            <person name="Li Z."/>
            <person name="Liu Y.-S."/>
            <person name="Moore S.M."/>
            <person name="Muzny D."/>
            <person name="Nazareth L.V."/>
            <person name="Ngo D.N."/>
            <person name="Okwuonu G.O."/>
            <person name="Pai G."/>
            <person name="Parker D."/>
            <person name="Paul H.A."/>
            <person name="Pfannkoch C."/>
            <person name="Pohl C.S."/>
            <person name="Rogers Y.-H.C."/>
            <person name="Ruiz S.J."/>
            <person name="Sabo A."/>
            <person name="Santibanez J."/>
            <person name="Schneider B.W."/>
            <person name="Smith S.M."/>
            <person name="Sodergren E."/>
            <person name="Svatek A.F."/>
            <person name="Utterback T.R."/>
            <person name="Vattathil S."/>
            <person name="Warren W."/>
            <person name="White C.S."/>
            <person name="Chinwalla A.T."/>
            <person name="Feng Y."/>
            <person name="Halpern A.L."/>
            <person name="Hillier L.W."/>
            <person name="Huang X."/>
            <person name="Minx P."/>
            <person name="Nelson J.O."/>
            <person name="Pepin K.H."/>
            <person name="Qin X."/>
            <person name="Sutton G.G."/>
            <person name="Venter E."/>
            <person name="Walenz B.P."/>
            <person name="Wallis J.W."/>
            <person name="Worley K.C."/>
            <person name="Yang S.-P."/>
            <person name="Jones S.M."/>
            <person name="Marra M.A."/>
            <person name="Rocchi M."/>
            <person name="Schein J.E."/>
            <person name="Baertsch R."/>
            <person name="Clarke L."/>
            <person name="Csuros M."/>
            <person name="Glasscock J."/>
            <person name="Harris R.A."/>
            <person name="Havlak P."/>
            <person name="Jackson A.R."/>
            <person name="Jiang H."/>
            <person name="Liu Y."/>
            <person name="Messina D.N."/>
            <person name="Shen Y."/>
            <person name="Song H.X.-Z."/>
            <person name="Wylie T."/>
            <person name="Zhang L."/>
            <person name="Birney E."/>
            <person name="Han K."/>
            <person name="Konkel M.K."/>
            <person name="Lee J."/>
            <person name="Smit A.F.A."/>
            <person name="Ullmer B."/>
            <person name="Wang H."/>
            <person name="Xing J."/>
            <person name="Burhans R."/>
            <person name="Cheng Z."/>
            <person name="Karro J.E."/>
            <person name="Ma J."/>
            <person name="Raney B."/>
            <person name="She X."/>
            <person name="Cox M.J."/>
            <person name="Demuth J.P."/>
            <person name="Dumas L.J."/>
            <person name="Han S.-G."/>
            <person name="Hopkins J."/>
            <person name="Karimpour-Fard A."/>
            <person name="Kim Y.H."/>
            <person name="Pollack J.R."/>
            <person name="Vinar T."/>
            <person name="Addo-Quaye C."/>
            <person name="Degenhardt J."/>
            <person name="Denby A."/>
            <person name="Hubisz M.J."/>
            <person name="Indap A."/>
            <person name="Kosiol C."/>
            <person name="Lahn B.T."/>
            <person name="Lawson H.A."/>
            <person name="Marklein A."/>
            <person name="Nielsen R."/>
            <person name="Vallender E.J."/>
            <person name="Clark A.G."/>
            <person name="Ferguson B."/>
            <person name="Hernandez R.D."/>
            <person name="Hirani K."/>
            <person name="Kehrer-Sawatzki H."/>
            <person name="Kolb J."/>
            <person name="Patil S."/>
            <person name="Pu L.-L."/>
            <person name="Ren Y."/>
            <person name="Smith D.G."/>
            <person name="Wheeler D.A."/>
            <person name="Schenck I."/>
            <person name="Ball E.V."/>
            <person name="Chen R."/>
            <person name="Cooper D.N."/>
            <person name="Giardine B."/>
            <person name="Hsu F."/>
            <person name="Kent W.J."/>
            <person name="Lesk A."/>
            <person name="Nelson D.L."/>
            <person name="O'brien W.E."/>
            <person name="Pruefer K."/>
            <person name="Stenson P.D."/>
            <person name="Wallace J.C."/>
            <person name="Ke H."/>
            <person name="Liu X.-M."/>
            <person name="Wang P."/>
            <person name="Xiang A.P."/>
            <person name="Yang F."/>
            <person name="Barber G.P."/>
            <person name="Haussler D."/>
            <person name="Karolchik D."/>
            <person name="Kern A.D."/>
            <person name="Kuhn R.M."/>
            <person name="Smith K.E."/>
            <person name="Zwieg A.S."/>
        </authorList>
    </citation>
    <scope>NUCLEOTIDE SEQUENCE [LARGE SCALE GENOMIC DNA]</scope>
    <source>
        <strain evidence="3">17573</strain>
    </source>
</reference>
<dbReference type="PANTHER" id="PTHR46254:SF3">
    <property type="entry name" value="SECRETED PROTEIN"/>
    <property type="match status" value="1"/>
</dbReference>
<feature type="compositionally biased region" description="Basic and acidic residues" evidence="1">
    <location>
        <begin position="132"/>
        <end position="141"/>
    </location>
</feature>
<evidence type="ECO:0000313" key="2">
    <source>
        <dbReference type="Ensembl" id="ENSMMUP00000077728.1"/>
    </source>
</evidence>